<evidence type="ECO:0008006" key="6">
    <source>
        <dbReference type="Google" id="ProtNLM"/>
    </source>
</evidence>
<reference evidence="4" key="1">
    <citation type="submission" date="2021-11" db="EMBL/GenBank/DDBJ databases">
        <authorList>
            <consortium name="Genoscope - CEA"/>
            <person name="William W."/>
        </authorList>
    </citation>
    <scope>NUCLEOTIDE SEQUENCE</scope>
</reference>
<organism evidence="4 5">
    <name type="scientific">Pelagomonas calceolata</name>
    <dbReference type="NCBI Taxonomy" id="35677"/>
    <lineage>
        <taxon>Eukaryota</taxon>
        <taxon>Sar</taxon>
        <taxon>Stramenopiles</taxon>
        <taxon>Ochrophyta</taxon>
        <taxon>Pelagophyceae</taxon>
        <taxon>Pelagomonadales</taxon>
        <taxon>Pelagomonadaceae</taxon>
        <taxon>Pelagomonas</taxon>
    </lineage>
</organism>
<comment type="caution">
    <text evidence="4">The sequence shown here is derived from an EMBL/GenBank/DDBJ whole genome shotgun (WGS) entry which is preliminary data.</text>
</comment>
<evidence type="ECO:0000256" key="3">
    <source>
        <dbReference type="SAM" id="MobiDB-lite"/>
    </source>
</evidence>
<dbReference type="Proteomes" id="UP000789595">
    <property type="component" value="Unassembled WGS sequence"/>
</dbReference>
<dbReference type="EMBL" id="CAKKNE010000002">
    <property type="protein sequence ID" value="CAH0367257.1"/>
    <property type="molecule type" value="Genomic_DNA"/>
</dbReference>
<feature type="coiled-coil region" evidence="2">
    <location>
        <begin position="688"/>
        <end position="729"/>
    </location>
</feature>
<sequence length="894" mass="103976">MADDENEQTTPHWGTSAPDYEGEDPENEIELDPNMAELPLFAGLEAKKIFADIEKQREKLEKAQADYADHEERYKVMVEHLKNVRQEVQHTEGLASAKRAEVASEDHLAQMAKREAGRYRQELKREQQELEAIDSTLNALQNQVFGANEKMDGFKLQMNWNQEELEQWALASKQKEEDNLAIEKYTRADEAKINQLALQIEKLTKRDLEIQAQVEAEATETSSRQIELDRTAEEFRVLHAERQKLVQQWKETIEVAARRDQDITKTATEYVQQKQAKEVVDVDLKAAREDLDKVQALHGELQTEVTARERQLQARREFLLSEQERKKKLEEEIDIIKTELANSARTLARRRAEMEREKDEVVQRKTQLEQVRKLYHAAKRDYAGTDEKLAIVEKDASAAEKILKDAENEEVAEQRKLQTLKEKMFKASQELFDLRQIEASTIAEISGSQSQVKNLRHKIRALDKESVKQAELIYNAEYEIQLMERKLSVVKGERSDAEKKALTAQIEKCKEELKEAKDQQKFLVNQTRKVNNEYTRARRREEEAERDKVKLRERINTVEMESNAVELDLKQYTEEEQEAMVANDVMRLEIKRLRDQLSERADKVFTLENRKQQLKLSMAERKKEIAVHSDVQAVQLRLAEEEVHKVKMEVNGRKAQINMLAAKYEKVVKSSSVRSEEGGEPKSQAYYMIQAAQKREELQRQGDELDQEIRRREREMRALEATLRHVNVRNTKYRTSFQKANMKSGEAEDMKQLEEQAKLAADALFRRKKELQRLATDFEEDDRRLRQVEGQCTRLEERNGHLAEAKQQMEVELAAQDEALEKHDERLSRLSALHRGDGEEETVQEKHFRAEGLRDATKSVLRTLGDLAKAYPELKDVLNATLQDHGLHPELLAG</sequence>
<evidence type="ECO:0000256" key="2">
    <source>
        <dbReference type="SAM" id="Coils"/>
    </source>
</evidence>
<keyword evidence="1 2" id="KW-0175">Coiled coil</keyword>
<dbReference type="OrthoDB" id="10259720at2759"/>
<dbReference type="AlphaFoldDB" id="A0A8J2SE05"/>
<evidence type="ECO:0000313" key="4">
    <source>
        <dbReference type="EMBL" id="CAH0367257.1"/>
    </source>
</evidence>
<evidence type="ECO:0000313" key="5">
    <source>
        <dbReference type="Proteomes" id="UP000789595"/>
    </source>
</evidence>
<dbReference type="GO" id="GO:0003341">
    <property type="term" value="P:cilium movement"/>
    <property type="evidence" value="ECO:0007669"/>
    <property type="project" value="InterPro"/>
</dbReference>
<evidence type="ECO:0000256" key="1">
    <source>
        <dbReference type="ARBA" id="ARBA00023054"/>
    </source>
</evidence>
<protein>
    <recommendedName>
        <fullName evidence="6">Coiled-coil domain-containing protein 39</fullName>
    </recommendedName>
</protein>
<dbReference type="InterPro" id="IPR033290">
    <property type="entry name" value="CCDC39"/>
</dbReference>
<dbReference type="GO" id="GO:0060285">
    <property type="term" value="P:cilium-dependent cell motility"/>
    <property type="evidence" value="ECO:0007669"/>
    <property type="project" value="TreeGrafter"/>
</dbReference>
<keyword evidence="5" id="KW-1185">Reference proteome</keyword>
<gene>
    <name evidence="4" type="ORF">PECAL_2P02710</name>
</gene>
<proteinExistence type="predicted"/>
<feature type="coiled-coil region" evidence="2">
    <location>
        <begin position="284"/>
        <end position="575"/>
    </location>
</feature>
<feature type="region of interest" description="Disordered" evidence="3">
    <location>
        <begin position="1"/>
        <end position="27"/>
    </location>
</feature>
<dbReference type="Pfam" id="PF24161">
    <property type="entry name" value="CCDC39"/>
    <property type="match status" value="1"/>
</dbReference>
<feature type="coiled-coil region" evidence="2">
    <location>
        <begin position="761"/>
        <end position="826"/>
    </location>
</feature>
<accession>A0A8J2SE05</accession>
<dbReference type="GO" id="GO:0005930">
    <property type="term" value="C:axoneme"/>
    <property type="evidence" value="ECO:0007669"/>
    <property type="project" value="InterPro"/>
</dbReference>
<feature type="coiled-coil region" evidence="2">
    <location>
        <begin position="46"/>
        <end position="143"/>
    </location>
</feature>
<dbReference type="PANTHER" id="PTHR18962:SF0">
    <property type="entry name" value="COILED-COIL DOMAIN-CONTAINING PROTEIN 39"/>
    <property type="match status" value="1"/>
</dbReference>
<dbReference type="GO" id="GO:0036159">
    <property type="term" value="P:inner dynein arm assembly"/>
    <property type="evidence" value="ECO:0007669"/>
    <property type="project" value="InterPro"/>
</dbReference>
<name>A0A8J2SE05_9STRA</name>
<dbReference type="PANTHER" id="PTHR18962">
    <property type="entry name" value="COILED-COIL DOMAIN-CONTAINING PROTEIN 39"/>
    <property type="match status" value="1"/>
</dbReference>